<reference evidence="2 3" key="1">
    <citation type="submission" date="2020-03" db="EMBL/GenBank/DDBJ databases">
        <authorList>
            <person name="Kim M.K."/>
        </authorList>
    </citation>
    <scope>NUCLEOTIDE SEQUENCE [LARGE SCALE GENOMIC DNA]</scope>
    <source>
        <strain evidence="2 3">BT328</strain>
    </source>
</reference>
<protein>
    <submittedName>
        <fullName evidence="2">Uncharacterized protein</fullName>
    </submittedName>
</protein>
<feature type="region of interest" description="Disordered" evidence="1">
    <location>
        <begin position="1"/>
        <end position="24"/>
    </location>
</feature>
<keyword evidence="3" id="KW-1185">Reference proteome</keyword>
<proteinExistence type="predicted"/>
<evidence type="ECO:0000256" key="1">
    <source>
        <dbReference type="SAM" id="MobiDB-lite"/>
    </source>
</evidence>
<gene>
    <name evidence="2" type="ORF">G8759_31285</name>
</gene>
<accession>A0A6G9AWT2</accession>
<dbReference type="KEGG" id="spib:G8759_31285"/>
<organism evidence="2 3">
    <name type="scientific">Spirosoma aureum</name>
    <dbReference type="NCBI Taxonomy" id="2692134"/>
    <lineage>
        <taxon>Bacteria</taxon>
        <taxon>Pseudomonadati</taxon>
        <taxon>Bacteroidota</taxon>
        <taxon>Cytophagia</taxon>
        <taxon>Cytophagales</taxon>
        <taxon>Cytophagaceae</taxon>
        <taxon>Spirosoma</taxon>
    </lineage>
</organism>
<name>A0A6G9AWT2_9BACT</name>
<sequence>MAKAKPAPAYQVNGLSPQTPDGPIPIEFRGRTYDLLHLSPEELAFLLQYPDQVPYLIQETSQSNG</sequence>
<dbReference type="RefSeq" id="WP_167217046.1">
    <property type="nucleotide sequence ID" value="NZ_CP050063.1"/>
</dbReference>
<evidence type="ECO:0000313" key="2">
    <source>
        <dbReference type="EMBL" id="QIP16808.1"/>
    </source>
</evidence>
<dbReference type="Proteomes" id="UP000501802">
    <property type="component" value="Chromosome"/>
</dbReference>
<dbReference type="EMBL" id="CP050063">
    <property type="protein sequence ID" value="QIP16808.1"/>
    <property type="molecule type" value="Genomic_DNA"/>
</dbReference>
<evidence type="ECO:0000313" key="3">
    <source>
        <dbReference type="Proteomes" id="UP000501802"/>
    </source>
</evidence>
<dbReference type="AlphaFoldDB" id="A0A6G9AWT2"/>